<dbReference type="RefSeq" id="WP_210598486.1">
    <property type="nucleotide sequence ID" value="NZ_JAGKSQ010000007.1"/>
</dbReference>
<dbReference type="InterPro" id="IPR042274">
    <property type="entry name" value="YycH/YycI_2"/>
</dbReference>
<dbReference type="Gene3D" id="3.10.450.310">
    <property type="match status" value="1"/>
</dbReference>
<comment type="caution">
    <text evidence="3">The sequence shown here is derived from an EMBL/GenBank/DDBJ whole genome shotgun (WGS) entry which is preliminary data.</text>
</comment>
<dbReference type="InterPro" id="IPR009996">
    <property type="entry name" value="YycH"/>
</dbReference>
<accession>A0A940WXS8</accession>
<dbReference type="EMBL" id="JAGKSQ010000007">
    <property type="protein sequence ID" value="MBP3952627.1"/>
    <property type="molecule type" value="Genomic_DNA"/>
</dbReference>
<evidence type="ECO:0000313" key="3">
    <source>
        <dbReference type="EMBL" id="MBP3952627.1"/>
    </source>
</evidence>
<gene>
    <name evidence="3" type="ORF">J7W16_16015</name>
</gene>
<keyword evidence="1" id="KW-1133">Transmembrane helix</keyword>
<sequence length="446" mass="50884">MNVEHIKSGLLIVLIGLSIILTWQLYTYQPEIALLDDVTSRYVSSELIGEERVISDVIQPDQMVVHYNDMKALIPKNDPKFAQLYEKLLTASFEEIEVSDDIFPKVNERGGIELLFPTSIPSHLFLNMISVETDYLYPGTVIDRIYLYVNDANGQVYMQFLSSEDRRVGSMKTNIAVNEFEEVFVQPISEYIPVKTLAGERSTKALITEDVYITTEPFKVDKLSYGATKLSVHLFRQSLFTDPNAVKYYQQTDGEDSYTDGNRIINLRKDGLFMEYGNTIFLGSQELTKHIVQGGFEFINGHGGWTDQYLLSNWVSTTNRDEVEFRLELNGFPVHSIDGQDRMTLKAKRSGNQIISYSRPLLDLDSLAINASQKIEMPAGEDVISYLQNDELFDVQRISRVSVGYEMHMTNPTFFTVEPHWYVLYGSRWQKVSLDQLKGAGDNGLE</sequence>
<keyword evidence="1" id="KW-0812">Transmembrane</keyword>
<evidence type="ECO:0000313" key="4">
    <source>
        <dbReference type="Proteomes" id="UP000678228"/>
    </source>
</evidence>
<feature type="transmembrane region" description="Helical" evidence="1">
    <location>
        <begin position="9"/>
        <end position="26"/>
    </location>
</feature>
<evidence type="ECO:0000256" key="1">
    <source>
        <dbReference type="SAM" id="Phobius"/>
    </source>
</evidence>
<keyword evidence="1" id="KW-0472">Membrane</keyword>
<dbReference type="Pfam" id="PF07435">
    <property type="entry name" value="YycH"/>
    <property type="match status" value="1"/>
</dbReference>
<protein>
    <recommendedName>
        <fullName evidence="2">Regulatory protein YycH domain-containing protein</fullName>
    </recommendedName>
</protein>
<organism evidence="3 4">
    <name type="scientific">Halalkalibacter suaedae</name>
    <dbReference type="NCBI Taxonomy" id="2822140"/>
    <lineage>
        <taxon>Bacteria</taxon>
        <taxon>Bacillati</taxon>
        <taxon>Bacillota</taxon>
        <taxon>Bacilli</taxon>
        <taxon>Bacillales</taxon>
        <taxon>Bacillaceae</taxon>
        <taxon>Halalkalibacter</taxon>
    </lineage>
</organism>
<dbReference type="Gene3D" id="3.30.310.160">
    <property type="entry name" value="YycH protein, domain 2"/>
    <property type="match status" value="1"/>
</dbReference>
<keyword evidence="4" id="KW-1185">Reference proteome</keyword>
<reference evidence="3" key="1">
    <citation type="submission" date="2021-03" db="EMBL/GenBank/DDBJ databases">
        <title>Bacillus suaedae sp. nov., isolated from Suaeda aralocaspica.</title>
        <authorList>
            <person name="Lei R.F.R."/>
        </authorList>
    </citation>
    <scope>NUCLEOTIDE SEQUENCE</scope>
    <source>
        <strain evidence="3">YZJH907-2</strain>
    </source>
</reference>
<feature type="domain" description="Regulatory protein YycH" evidence="2">
    <location>
        <begin position="4"/>
        <end position="442"/>
    </location>
</feature>
<name>A0A940WXS8_9BACI</name>
<dbReference type="AlphaFoldDB" id="A0A940WXS8"/>
<dbReference type="Proteomes" id="UP000678228">
    <property type="component" value="Unassembled WGS sequence"/>
</dbReference>
<proteinExistence type="predicted"/>
<evidence type="ECO:0000259" key="2">
    <source>
        <dbReference type="Pfam" id="PF07435"/>
    </source>
</evidence>
<dbReference type="CDD" id="cd15787">
    <property type="entry name" value="YycH_N"/>
    <property type="match status" value="1"/>
</dbReference>